<dbReference type="RefSeq" id="WP_279243750.1">
    <property type="nucleotide sequence ID" value="NZ_SHNN01000001.1"/>
</dbReference>
<dbReference type="Proteomes" id="UP001143362">
    <property type="component" value="Unassembled WGS sequence"/>
</dbReference>
<keyword evidence="2" id="KW-1185">Reference proteome</keyword>
<dbReference type="EMBL" id="SHNN01000001">
    <property type="protein sequence ID" value="MCX2979753.1"/>
    <property type="molecule type" value="Genomic_DNA"/>
</dbReference>
<evidence type="ECO:0000313" key="1">
    <source>
        <dbReference type="EMBL" id="MCX2979753.1"/>
    </source>
</evidence>
<gene>
    <name evidence="1" type="ORF">EYC98_02620</name>
</gene>
<proteinExistence type="predicted"/>
<sequence length="76" mass="8468">MRKIKDSPLEISQNTSMTEMEAAIADRQSMIEAIMELAAFQLERQIIPESILSRLGAAADLLNNEVDALEQVTLLH</sequence>
<evidence type="ECO:0000313" key="2">
    <source>
        <dbReference type="Proteomes" id="UP001143362"/>
    </source>
</evidence>
<protein>
    <submittedName>
        <fullName evidence="1">Uncharacterized protein</fullName>
    </submittedName>
</protein>
<reference evidence="1" key="1">
    <citation type="submission" date="2019-02" db="EMBL/GenBank/DDBJ databases">
        <authorList>
            <person name="Li S.-H."/>
        </authorList>
    </citation>
    <scope>NUCLEOTIDE SEQUENCE</scope>
    <source>
        <strain evidence="1">IMCC14734</strain>
    </source>
</reference>
<organism evidence="1 2">
    <name type="scientific">Candidatus Litorirhabdus singularis</name>
    <dbReference type="NCBI Taxonomy" id="2518993"/>
    <lineage>
        <taxon>Bacteria</taxon>
        <taxon>Pseudomonadati</taxon>
        <taxon>Pseudomonadota</taxon>
        <taxon>Gammaproteobacteria</taxon>
        <taxon>Cellvibrionales</taxon>
        <taxon>Halieaceae</taxon>
        <taxon>Candidatus Litorirhabdus</taxon>
    </lineage>
</organism>
<comment type="caution">
    <text evidence="1">The sequence shown here is derived from an EMBL/GenBank/DDBJ whole genome shotgun (WGS) entry which is preliminary data.</text>
</comment>
<accession>A0ABT3TBU7</accession>
<name>A0ABT3TBU7_9GAMM</name>